<dbReference type="AlphaFoldDB" id="K1QZ30"/>
<organism evidence="1">
    <name type="scientific">Magallana gigas</name>
    <name type="common">Pacific oyster</name>
    <name type="synonym">Crassostrea gigas</name>
    <dbReference type="NCBI Taxonomy" id="29159"/>
    <lineage>
        <taxon>Eukaryota</taxon>
        <taxon>Metazoa</taxon>
        <taxon>Spiralia</taxon>
        <taxon>Lophotrochozoa</taxon>
        <taxon>Mollusca</taxon>
        <taxon>Bivalvia</taxon>
        <taxon>Autobranchia</taxon>
        <taxon>Pteriomorphia</taxon>
        <taxon>Ostreida</taxon>
        <taxon>Ostreoidea</taxon>
        <taxon>Ostreidae</taxon>
        <taxon>Magallana</taxon>
    </lineage>
</organism>
<name>K1QZ30_MAGGI</name>
<dbReference type="InParanoid" id="K1QZ30"/>
<protein>
    <submittedName>
        <fullName evidence="1">Uncharacterized protein</fullName>
    </submittedName>
</protein>
<gene>
    <name evidence="1" type="ORF">CGI_10024758</name>
</gene>
<reference evidence="1" key="1">
    <citation type="journal article" date="2012" name="Nature">
        <title>The oyster genome reveals stress adaptation and complexity of shell formation.</title>
        <authorList>
            <person name="Zhang G."/>
            <person name="Fang X."/>
            <person name="Guo X."/>
            <person name="Li L."/>
            <person name="Luo R."/>
            <person name="Xu F."/>
            <person name="Yang P."/>
            <person name="Zhang L."/>
            <person name="Wang X."/>
            <person name="Qi H."/>
            <person name="Xiong Z."/>
            <person name="Que H."/>
            <person name="Xie Y."/>
            <person name="Holland P.W."/>
            <person name="Paps J."/>
            <person name="Zhu Y."/>
            <person name="Wu F."/>
            <person name="Chen Y."/>
            <person name="Wang J."/>
            <person name="Peng C."/>
            <person name="Meng J."/>
            <person name="Yang L."/>
            <person name="Liu J."/>
            <person name="Wen B."/>
            <person name="Zhang N."/>
            <person name="Huang Z."/>
            <person name="Zhu Q."/>
            <person name="Feng Y."/>
            <person name="Mount A."/>
            <person name="Hedgecock D."/>
            <person name="Xu Z."/>
            <person name="Liu Y."/>
            <person name="Domazet-Loso T."/>
            <person name="Du Y."/>
            <person name="Sun X."/>
            <person name="Zhang S."/>
            <person name="Liu B."/>
            <person name="Cheng P."/>
            <person name="Jiang X."/>
            <person name="Li J."/>
            <person name="Fan D."/>
            <person name="Wang W."/>
            <person name="Fu W."/>
            <person name="Wang T."/>
            <person name="Wang B."/>
            <person name="Zhang J."/>
            <person name="Peng Z."/>
            <person name="Li Y."/>
            <person name="Li N."/>
            <person name="Wang J."/>
            <person name="Chen M."/>
            <person name="He Y."/>
            <person name="Tan F."/>
            <person name="Song X."/>
            <person name="Zheng Q."/>
            <person name="Huang R."/>
            <person name="Yang H."/>
            <person name="Du X."/>
            <person name="Chen L."/>
            <person name="Yang M."/>
            <person name="Gaffney P.M."/>
            <person name="Wang S."/>
            <person name="Luo L."/>
            <person name="She Z."/>
            <person name="Ming Y."/>
            <person name="Huang W."/>
            <person name="Zhang S."/>
            <person name="Huang B."/>
            <person name="Zhang Y."/>
            <person name="Qu T."/>
            <person name="Ni P."/>
            <person name="Miao G."/>
            <person name="Wang J."/>
            <person name="Wang Q."/>
            <person name="Steinberg C.E."/>
            <person name="Wang H."/>
            <person name="Li N."/>
            <person name="Qian L."/>
            <person name="Zhang G."/>
            <person name="Li Y."/>
            <person name="Yang H."/>
            <person name="Liu X."/>
            <person name="Wang J."/>
            <person name="Yin Y."/>
            <person name="Wang J."/>
        </authorList>
    </citation>
    <scope>NUCLEOTIDE SEQUENCE [LARGE SCALE GENOMIC DNA]</scope>
    <source>
        <strain evidence="1">05x7-T-G4-1.051#20</strain>
    </source>
</reference>
<accession>K1QZ30</accession>
<dbReference type="HOGENOM" id="CLU_1724108_0_0_1"/>
<dbReference type="EMBL" id="JH816160">
    <property type="protein sequence ID" value="EKC42302.1"/>
    <property type="molecule type" value="Genomic_DNA"/>
</dbReference>
<sequence length="152" mass="16759">MELDYHSTFLVLLLRTYSFWLMTSTCWSLVGIDMNVNVQGSLFYRDCILVDTNVVEGCQQNVIGPMEKAALQELGLSNANVTITNFQGSTCLSAPLDDSRELSTDYQTVNEATPVNRDPTSGSNTVNPQSRHVVTTTDAMDHSLRGRSAAYV</sequence>
<proteinExistence type="predicted"/>
<evidence type="ECO:0000313" key="1">
    <source>
        <dbReference type="EMBL" id="EKC42302.1"/>
    </source>
</evidence>